<feature type="chain" id="PRO_5021957004" evidence="12">
    <location>
        <begin position="22"/>
        <end position="1103"/>
    </location>
</feature>
<dbReference type="Gene3D" id="3.55.50.30">
    <property type="match status" value="1"/>
</dbReference>
<dbReference type="NCBIfam" id="TIGR04056">
    <property type="entry name" value="OMP_RagA_SusC"/>
    <property type="match status" value="1"/>
</dbReference>
<feature type="domain" description="TonB-dependent receptor-like beta-barrel" evidence="13">
    <location>
        <begin position="548"/>
        <end position="1070"/>
    </location>
</feature>
<dbReference type="EMBL" id="VLLE01000008">
    <property type="protein sequence ID" value="TWI77935.1"/>
    <property type="molecule type" value="Genomic_DNA"/>
</dbReference>
<protein>
    <submittedName>
        <fullName evidence="16">TonB-linked SusC/RagA family outer membrane protein</fullName>
    </submittedName>
</protein>
<dbReference type="InterPro" id="IPR012910">
    <property type="entry name" value="Plug_dom"/>
</dbReference>
<evidence type="ECO:0000256" key="5">
    <source>
        <dbReference type="ARBA" id="ARBA00022692"/>
    </source>
</evidence>
<evidence type="ECO:0000256" key="6">
    <source>
        <dbReference type="ARBA" id="ARBA00023004"/>
    </source>
</evidence>
<evidence type="ECO:0000256" key="2">
    <source>
        <dbReference type="ARBA" id="ARBA00022448"/>
    </source>
</evidence>
<dbReference type="Gene3D" id="2.40.170.20">
    <property type="entry name" value="TonB-dependent receptor, beta-barrel domain"/>
    <property type="match status" value="1"/>
</dbReference>
<feature type="domain" description="TonB-dependent receptor plug" evidence="15">
    <location>
        <begin position="204"/>
        <end position="337"/>
    </location>
</feature>
<dbReference type="InterPro" id="IPR000531">
    <property type="entry name" value="Beta-barrel_TonB"/>
</dbReference>
<name>A0A562S957_9BACT</name>
<keyword evidence="4" id="KW-0410">Iron transport</keyword>
<keyword evidence="2 10" id="KW-0813">Transport</keyword>
<dbReference type="Proteomes" id="UP000316167">
    <property type="component" value="Unassembled WGS sequence"/>
</dbReference>
<dbReference type="SUPFAM" id="SSF56935">
    <property type="entry name" value="Porins"/>
    <property type="match status" value="1"/>
</dbReference>
<dbReference type="RefSeq" id="WP_158637452.1">
    <property type="nucleotide sequence ID" value="NZ_VLLE01000008.1"/>
</dbReference>
<comment type="similarity">
    <text evidence="10 11">Belongs to the TonB-dependent receptor family.</text>
</comment>
<accession>A0A562S957</accession>
<dbReference type="Gene3D" id="2.170.130.10">
    <property type="entry name" value="TonB-dependent receptor, plug domain"/>
    <property type="match status" value="1"/>
</dbReference>
<dbReference type="SUPFAM" id="SSF49464">
    <property type="entry name" value="Carboxypeptidase regulatory domain-like"/>
    <property type="match status" value="1"/>
</dbReference>
<dbReference type="InterPro" id="IPR039426">
    <property type="entry name" value="TonB-dep_rcpt-like"/>
</dbReference>
<dbReference type="AlphaFoldDB" id="A0A562S957"/>
<evidence type="ECO:0000313" key="17">
    <source>
        <dbReference type="Proteomes" id="UP000316167"/>
    </source>
</evidence>
<feature type="domain" description="Secretin/TonB short N-terminal" evidence="14">
    <location>
        <begin position="46"/>
        <end position="97"/>
    </location>
</feature>
<dbReference type="Pfam" id="PF07660">
    <property type="entry name" value="STN"/>
    <property type="match status" value="1"/>
</dbReference>
<keyword evidence="3 10" id="KW-1134">Transmembrane beta strand</keyword>
<dbReference type="OrthoDB" id="9768177at2"/>
<evidence type="ECO:0000259" key="13">
    <source>
        <dbReference type="Pfam" id="PF00593"/>
    </source>
</evidence>
<keyword evidence="7 11" id="KW-0798">TonB box</keyword>
<evidence type="ECO:0000256" key="8">
    <source>
        <dbReference type="ARBA" id="ARBA00023136"/>
    </source>
</evidence>
<comment type="subcellular location">
    <subcellularLocation>
        <location evidence="1 10">Cell outer membrane</location>
        <topology evidence="1 10">Multi-pass membrane protein</topology>
    </subcellularLocation>
</comment>
<keyword evidence="9 10" id="KW-0998">Cell outer membrane</keyword>
<evidence type="ECO:0000256" key="3">
    <source>
        <dbReference type="ARBA" id="ARBA00022452"/>
    </source>
</evidence>
<keyword evidence="17" id="KW-1185">Reference proteome</keyword>
<evidence type="ECO:0000256" key="10">
    <source>
        <dbReference type="PROSITE-ProRule" id="PRU01360"/>
    </source>
</evidence>
<dbReference type="InterPro" id="IPR023997">
    <property type="entry name" value="TonB-dep_OMP_SusC/RagA_CS"/>
</dbReference>
<dbReference type="NCBIfam" id="TIGR04057">
    <property type="entry name" value="SusC_RagA_signa"/>
    <property type="match status" value="1"/>
</dbReference>
<dbReference type="InterPro" id="IPR008969">
    <property type="entry name" value="CarboxyPept-like_regulatory"/>
</dbReference>
<evidence type="ECO:0000256" key="9">
    <source>
        <dbReference type="ARBA" id="ARBA00023237"/>
    </source>
</evidence>
<evidence type="ECO:0000256" key="7">
    <source>
        <dbReference type="ARBA" id="ARBA00023077"/>
    </source>
</evidence>
<evidence type="ECO:0000256" key="1">
    <source>
        <dbReference type="ARBA" id="ARBA00004571"/>
    </source>
</evidence>
<sequence>MKLLCVLTIAACIQASAGSFAQTVSASFTNAPIEKVFKEITRQTGYSFIYQRSQLTITNPVTLAVKNEQLEQVLRKCFEKQPLTFTIVDNYIVVQTKPAVVTSSPLPTNTVLTVSGKVMSETGEALAGATVLAKKAGVATSTNDKGEFSLSGVYENDLLVFTSIGYVKKEVPVGKGLYYVVKLSVAVAVLDETIVIAYGSTTQRYNTGSISKVKGEEIAKQPVANPLAALAGRVPGLVVTQTSGVPGSAFNVEIRGRSALDAALSRNDPLFIIDGVPFEPGNLSSNQLVSAANKPFSTNVGGISPFNTINPLDIESIEVLKDADATAIYGSRGANGVILITTKKGKSGKSQLSVNVNTGWSKVARTMRMLNTTEYLQMRREAFANDGYTPQVTVPFANGYAPDLLLLDTTIYTDFKKLLIGNTAQATNAEVSFSGGSGNTFFSIGGAYHKETNVFSKALTDQRASVHFNINHKSADKKFETNFSGFYSGEKNQLIQKDLTQFINLPPNFTLYDSLGKPAWLQKGIPFNYINLGLPGIPSAELLKSYLTKNDNALASLQLIYRLSQQLTIRLNAGFNTFTTDEVATTPRASLDPSTSQLASSKFGYGNSQSWNIDPQLEYASVLGKGKLNLLLGATLQDRTTKSSFVNAQNYTSDLLLNSMGAAGILTGTNNFSQYRYTAFFGRLNYNLLSRYIVNFSARRDGSSRFGTDNRFANFGAIGAAWIFSNESFFKEKIQFISFGKLRASAGITGNDQIGNYKYLDLWNSTTIPYQGVPGLQPGSLFNPDYEWEKTNKLEAALELGLWKERILFSIAAYRNRSSNQLINYQLPDQTGFTAVIRNLPALVQNSGIELVLTSRNITAKSFTWTSSFNMSLPKNELLSFPGLSSSSYRTQFKEGLSLNSIYKAKFLGIDPQIGNYMVEDFNRDGLIRFPADYQFLGTTDPVFYGGLQNTFDYKQFSFSFFFEYRKQTGRNFLAYIDRNPPGIALNQPAIILDRWQKQGDHALVQKFTSRFSVGATATGANYLANSDGIFSDASFVRLKNVALSYSFSVVLLRKLHIETSRIYINAQNLFLITKYKGSDPETQDISVLPPLKTIVAGIHFTF</sequence>
<evidence type="ECO:0000313" key="16">
    <source>
        <dbReference type="EMBL" id="TWI77935.1"/>
    </source>
</evidence>
<dbReference type="InterPro" id="IPR036942">
    <property type="entry name" value="Beta-barrel_TonB_sf"/>
</dbReference>
<reference evidence="16 17" key="1">
    <citation type="journal article" date="2015" name="Stand. Genomic Sci.">
        <title>Genomic Encyclopedia of Bacterial and Archaeal Type Strains, Phase III: the genomes of soil and plant-associated and newly described type strains.</title>
        <authorList>
            <person name="Whitman W.B."/>
            <person name="Woyke T."/>
            <person name="Klenk H.P."/>
            <person name="Zhou Y."/>
            <person name="Lilburn T.G."/>
            <person name="Beck B.J."/>
            <person name="De Vos P."/>
            <person name="Vandamme P."/>
            <person name="Eisen J.A."/>
            <person name="Garrity G."/>
            <person name="Hugenholtz P."/>
            <person name="Kyrpides N.C."/>
        </authorList>
    </citation>
    <scope>NUCLEOTIDE SEQUENCE [LARGE SCALE GENOMIC DNA]</scope>
    <source>
        <strain evidence="16 17">CGMCC 1.7271</strain>
    </source>
</reference>
<keyword evidence="5 10" id="KW-0812">Transmembrane</keyword>
<feature type="signal peptide" evidence="12">
    <location>
        <begin position="1"/>
        <end position="21"/>
    </location>
</feature>
<dbReference type="Pfam" id="PF00593">
    <property type="entry name" value="TonB_dep_Rec_b-barrel"/>
    <property type="match status" value="1"/>
</dbReference>
<evidence type="ECO:0000256" key="11">
    <source>
        <dbReference type="RuleBase" id="RU003357"/>
    </source>
</evidence>
<proteinExistence type="inferred from homology"/>
<dbReference type="InterPro" id="IPR037066">
    <property type="entry name" value="Plug_dom_sf"/>
</dbReference>
<evidence type="ECO:0000256" key="12">
    <source>
        <dbReference type="SAM" id="SignalP"/>
    </source>
</evidence>
<evidence type="ECO:0000259" key="15">
    <source>
        <dbReference type="Pfam" id="PF07715"/>
    </source>
</evidence>
<dbReference type="InterPro" id="IPR023996">
    <property type="entry name" value="TonB-dep_OMP_SusC/RagA"/>
</dbReference>
<comment type="caution">
    <text evidence="16">The sequence shown here is derived from an EMBL/GenBank/DDBJ whole genome shotgun (WGS) entry which is preliminary data.</text>
</comment>
<dbReference type="GO" id="GO:0009279">
    <property type="term" value="C:cell outer membrane"/>
    <property type="evidence" value="ECO:0007669"/>
    <property type="project" value="UniProtKB-SubCell"/>
</dbReference>
<keyword evidence="6" id="KW-0408">Iron</keyword>
<keyword evidence="8 10" id="KW-0472">Membrane</keyword>
<gene>
    <name evidence="16" type="ORF">IQ13_4176</name>
</gene>
<dbReference type="Pfam" id="PF13715">
    <property type="entry name" value="CarbopepD_reg_2"/>
    <property type="match status" value="1"/>
</dbReference>
<evidence type="ECO:0000259" key="14">
    <source>
        <dbReference type="Pfam" id="PF07660"/>
    </source>
</evidence>
<dbReference type="PROSITE" id="PS52016">
    <property type="entry name" value="TONB_DEPENDENT_REC_3"/>
    <property type="match status" value="1"/>
</dbReference>
<keyword evidence="4" id="KW-0406">Ion transport</keyword>
<dbReference type="InterPro" id="IPR011662">
    <property type="entry name" value="Secretin/TonB_short_N"/>
</dbReference>
<keyword evidence="12" id="KW-0732">Signal</keyword>
<organism evidence="16 17">
    <name type="scientific">Lacibacter cauensis</name>
    <dbReference type="NCBI Taxonomy" id="510947"/>
    <lineage>
        <taxon>Bacteria</taxon>
        <taxon>Pseudomonadati</taxon>
        <taxon>Bacteroidota</taxon>
        <taxon>Chitinophagia</taxon>
        <taxon>Chitinophagales</taxon>
        <taxon>Chitinophagaceae</taxon>
        <taxon>Lacibacter</taxon>
    </lineage>
</organism>
<evidence type="ECO:0000256" key="4">
    <source>
        <dbReference type="ARBA" id="ARBA00022496"/>
    </source>
</evidence>
<dbReference type="GO" id="GO:0006826">
    <property type="term" value="P:iron ion transport"/>
    <property type="evidence" value="ECO:0007669"/>
    <property type="project" value="UniProtKB-KW"/>
</dbReference>
<dbReference type="Pfam" id="PF07715">
    <property type="entry name" value="Plug"/>
    <property type="match status" value="1"/>
</dbReference>